<name>A0A445ML24_ENSVE</name>
<dbReference type="Proteomes" id="UP000290560">
    <property type="component" value="Unassembled WGS sequence"/>
</dbReference>
<gene>
    <name evidence="1" type="ORF">BHM03_00047021</name>
</gene>
<dbReference type="Gene3D" id="3.40.50.300">
    <property type="entry name" value="P-loop containing nucleotide triphosphate hydrolases"/>
    <property type="match status" value="1"/>
</dbReference>
<dbReference type="InterPro" id="IPR050209">
    <property type="entry name" value="Rab_GTPases_membrane_traffic"/>
</dbReference>
<evidence type="ECO:0000313" key="1">
    <source>
        <dbReference type="EMBL" id="RZR74980.1"/>
    </source>
</evidence>
<feature type="non-terminal residue" evidence="1">
    <location>
        <position position="1"/>
    </location>
</feature>
<dbReference type="GO" id="GO:0003924">
    <property type="term" value="F:GTPase activity"/>
    <property type="evidence" value="ECO:0007669"/>
    <property type="project" value="InterPro"/>
</dbReference>
<dbReference type="InterPro" id="IPR001806">
    <property type="entry name" value="Small_GTPase"/>
</dbReference>
<dbReference type="SUPFAM" id="SSF52540">
    <property type="entry name" value="P-loop containing nucleoside triphosphate hydrolases"/>
    <property type="match status" value="1"/>
</dbReference>
<sequence>NRYWAITSAYYQGAVGARVVYVITDNVTFENVERWLKELRDHTDTSVVITLVGNKADVRHPRAATTEDARRLLLKRRKHFSWRHLLRNQQTWRRPSMKCSPKYIRWSAGRH</sequence>
<dbReference type="PANTHER" id="PTHR47979">
    <property type="entry name" value="DRAB11-RELATED"/>
    <property type="match status" value="1"/>
</dbReference>
<dbReference type="InterPro" id="IPR027417">
    <property type="entry name" value="P-loop_NTPase"/>
</dbReference>
<dbReference type="AlphaFoldDB" id="A0A445ML24"/>
<dbReference type="EMBL" id="KV876482">
    <property type="protein sequence ID" value="RZR74980.1"/>
    <property type="molecule type" value="Genomic_DNA"/>
</dbReference>
<dbReference type="Pfam" id="PF00071">
    <property type="entry name" value="Ras"/>
    <property type="match status" value="1"/>
</dbReference>
<dbReference type="PROSITE" id="PS51419">
    <property type="entry name" value="RAB"/>
    <property type="match status" value="1"/>
</dbReference>
<dbReference type="SMART" id="SM00175">
    <property type="entry name" value="RAB"/>
    <property type="match status" value="1"/>
</dbReference>
<reference evidence="1" key="1">
    <citation type="journal article" date="2018" name="Data Brief">
        <title>Genome sequence data from 17 accessions of Ensete ventricosum, a staple food crop for millions in Ethiopia.</title>
        <authorList>
            <person name="Yemataw Z."/>
            <person name="Muzemil S."/>
            <person name="Ambachew D."/>
            <person name="Tripathi L."/>
            <person name="Tesfaye K."/>
            <person name="Chala A."/>
            <person name="Farbos A."/>
            <person name="O'Neill P."/>
            <person name="Moore K."/>
            <person name="Grant M."/>
            <person name="Studholme D.J."/>
        </authorList>
    </citation>
    <scope>NUCLEOTIDE SEQUENCE [LARGE SCALE GENOMIC DNA]</scope>
    <source>
        <tissue evidence="1">Leaf</tissue>
    </source>
</reference>
<dbReference type="GO" id="GO:0005525">
    <property type="term" value="F:GTP binding"/>
    <property type="evidence" value="ECO:0007669"/>
    <property type="project" value="InterPro"/>
</dbReference>
<accession>A0A445ML24</accession>
<proteinExistence type="predicted"/>
<organism evidence="1">
    <name type="scientific">Ensete ventricosum</name>
    <name type="common">Abyssinian banana</name>
    <name type="synonym">Musa ensete</name>
    <dbReference type="NCBI Taxonomy" id="4639"/>
    <lineage>
        <taxon>Eukaryota</taxon>
        <taxon>Viridiplantae</taxon>
        <taxon>Streptophyta</taxon>
        <taxon>Embryophyta</taxon>
        <taxon>Tracheophyta</taxon>
        <taxon>Spermatophyta</taxon>
        <taxon>Magnoliopsida</taxon>
        <taxon>Liliopsida</taxon>
        <taxon>Zingiberales</taxon>
        <taxon>Musaceae</taxon>
        <taxon>Ensete</taxon>
    </lineage>
</organism>
<protein>
    <submittedName>
        <fullName evidence="1">Uncharacterized protein</fullName>
    </submittedName>
</protein>